<keyword evidence="6 7" id="KW-0472">Membrane</keyword>
<feature type="domain" description="Major facilitator superfamily (MFS) profile" evidence="8">
    <location>
        <begin position="1"/>
        <end position="386"/>
    </location>
</feature>
<organism evidence="9 10">
    <name type="scientific">Aspergillus homomorphus (strain CBS 101889)</name>
    <dbReference type="NCBI Taxonomy" id="1450537"/>
    <lineage>
        <taxon>Eukaryota</taxon>
        <taxon>Fungi</taxon>
        <taxon>Dikarya</taxon>
        <taxon>Ascomycota</taxon>
        <taxon>Pezizomycotina</taxon>
        <taxon>Eurotiomycetes</taxon>
        <taxon>Eurotiomycetidae</taxon>
        <taxon>Eurotiales</taxon>
        <taxon>Aspergillaceae</taxon>
        <taxon>Aspergillus</taxon>
        <taxon>Aspergillus subgen. Circumdati</taxon>
    </lineage>
</organism>
<evidence type="ECO:0000256" key="5">
    <source>
        <dbReference type="ARBA" id="ARBA00022989"/>
    </source>
</evidence>
<keyword evidence="5 7" id="KW-1133">Transmembrane helix</keyword>
<feature type="transmembrane region" description="Helical" evidence="7">
    <location>
        <begin position="211"/>
        <end position="235"/>
    </location>
</feature>
<evidence type="ECO:0000256" key="4">
    <source>
        <dbReference type="ARBA" id="ARBA00022692"/>
    </source>
</evidence>
<evidence type="ECO:0000313" key="10">
    <source>
        <dbReference type="Proteomes" id="UP000248961"/>
    </source>
</evidence>
<feature type="transmembrane region" description="Helical" evidence="7">
    <location>
        <begin position="242"/>
        <end position="262"/>
    </location>
</feature>
<keyword evidence="3" id="KW-0813">Transport</keyword>
<feature type="transmembrane region" description="Helical" evidence="7">
    <location>
        <begin position="310"/>
        <end position="330"/>
    </location>
</feature>
<dbReference type="Proteomes" id="UP000248961">
    <property type="component" value="Unassembled WGS sequence"/>
</dbReference>
<evidence type="ECO:0000256" key="1">
    <source>
        <dbReference type="ARBA" id="ARBA00004141"/>
    </source>
</evidence>
<gene>
    <name evidence="9" type="ORF">BO97DRAFT_432774</name>
</gene>
<evidence type="ECO:0000256" key="6">
    <source>
        <dbReference type="ARBA" id="ARBA00023136"/>
    </source>
</evidence>
<name>A0A395I4D2_ASPHC</name>
<dbReference type="STRING" id="1450537.A0A395I4D2"/>
<feature type="transmembrane region" description="Helical" evidence="7">
    <location>
        <begin position="165"/>
        <end position="191"/>
    </location>
</feature>
<keyword evidence="4 7" id="KW-0812">Transmembrane</keyword>
<keyword evidence="10" id="KW-1185">Reference proteome</keyword>
<feature type="transmembrane region" description="Helical" evidence="7">
    <location>
        <begin position="12"/>
        <end position="34"/>
    </location>
</feature>
<comment type="similarity">
    <text evidence="2">Belongs to the major facilitator superfamily. Sugar transporter (TC 2.A.1.1) family.</text>
</comment>
<dbReference type="PROSITE" id="PS00217">
    <property type="entry name" value="SUGAR_TRANSPORT_2"/>
    <property type="match status" value="1"/>
</dbReference>
<dbReference type="SUPFAM" id="SSF103473">
    <property type="entry name" value="MFS general substrate transporter"/>
    <property type="match status" value="1"/>
</dbReference>
<dbReference type="InterPro" id="IPR050360">
    <property type="entry name" value="MFS_Sugar_Transporters"/>
</dbReference>
<dbReference type="GO" id="GO:0016020">
    <property type="term" value="C:membrane"/>
    <property type="evidence" value="ECO:0007669"/>
    <property type="project" value="UniProtKB-SubCell"/>
</dbReference>
<dbReference type="InterPro" id="IPR020846">
    <property type="entry name" value="MFS_dom"/>
</dbReference>
<dbReference type="InterPro" id="IPR036259">
    <property type="entry name" value="MFS_trans_sf"/>
</dbReference>
<dbReference type="PANTHER" id="PTHR48022">
    <property type="entry name" value="PLASTIDIC GLUCOSE TRANSPORTER 4"/>
    <property type="match status" value="1"/>
</dbReference>
<sequence>MTILDTHTRSVFYLGRVICGLGIGGSATVIPIYLSEMSPTSMRARLGSCYQFTFTIGILISYWIDYGMQYAPANAAQWQIPLAMQLIPGALMGLGMLTLHESVRWLLAHDHTSKAWDSLAWIRASRGPEVKAEFRAMRSAIERDVHATADFTARELLQRSNAHRLILGISLFVLQQSTGATAMAYFGPQFFSLLVGGSSAALTTSDSTARLTLLLTGIFGLLKVISCLLFIVFVADRFGRRPLLILGAFSMSACMLATAAILKTSSIASDSSSAAALSPASLATILLIYLSIVAYNLSWGPLPWPCSAELTFALFGVLDAGFGGLVYGFLPETRGMSLEEIDGRKPKKSQTHRSAKRETSWLELKTVRTIDDMIAHQSDQHNKGTQ</sequence>
<reference evidence="9 10" key="1">
    <citation type="submission" date="2018-02" db="EMBL/GenBank/DDBJ databases">
        <title>The genomes of Aspergillus section Nigri reveals drivers in fungal speciation.</title>
        <authorList>
            <consortium name="DOE Joint Genome Institute"/>
            <person name="Vesth T.C."/>
            <person name="Nybo J."/>
            <person name="Theobald S."/>
            <person name="Brandl J."/>
            <person name="Frisvad J.C."/>
            <person name="Nielsen K.F."/>
            <person name="Lyhne E.K."/>
            <person name="Kogle M.E."/>
            <person name="Kuo A."/>
            <person name="Riley R."/>
            <person name="Clum A."/>
            <person name="Nolan M."/>
            <person name="Lipzen A."/>
            <person name="Salamov A."/>
            <person name="Henrissat B."/>
            <person name="Wiebenga A."/>
            <person name="De vries R.P."/>
            <person name="Grigoriev I.V."/>
            <person name="Mortensen U.H."/>
            <person name="Andersen M.R."/>
            <person name="Baker S.E."/>
        </authorList>
    </citation>
    <scope>NUCLEOTIDE SEQUENCE [LARGE SCALE GENOMIC DNA]</scope>
    <source>
        <strain evidence="9 10">CBS 101889</strain>
    </source>
</reference>
<dbReference type="PRINTS" id="PR00171">
    <property type="entry name" value="SUGRTRNSPORT"/>
</dbReference>
<dbReference type="VEuPathDB" id="FungiDB:BO97DRAFT_432774"/>
<dbReference type="PROSITE" id="PS00216">
    <property type="entry name" value="SUGAR_TRANSPORT_1"/>
    <property type="match status" value="1"/>
</dbReference>
<dbReference type="OrthoDB" id="6612291at2759"/>
<accession>A0A395I4D2</accession>
<evidence type="ECO:0000259" key="8">
    <source>
        <dbReference type="PROSITE" id="PS50850"/>
    </source>
</evidence>
<dbReference type="InterPro" id="IPR005828">
    <property type="entry name" value="MFS_sugar_transport-like"/>
</dbReference>
<dbReference type="PANTHER" id="PTHR48022:SF25">
    <property type="entry name" value="QUINATE TRANSPORTER, PUTATIVE (AFU_ORTHOLOGUE AFUA_5G12950)-RELATED"/>
    <property type="match status" value="1"/>
</dbReference>
<dbReference type="RefSeq" id="XP_025553750.1">
    <property type="nucleotide sequence ID" value="XM_025697564.1"/>
</dbReference>
<feature type="transmembrane region" description="Helical" evidence="7">
    <location>
        <begin position="274"/>
        <end position="298"/>
    </location>
</feature>
<dbReference type="AlphaFoldDB" id="A0A395I4D2"/>
<dbReference type="GO" id="GO:0005351">
    <property type="term" value="F:carbohydrate:proton symporter activity"/>
    <property type="evidence" value="ECO:0007669"/>
    <property type="project" value="TreeGrafter"/>
</dbReference>
<feature type="transmembrane region" description="Helical" evidence="7">
    <location>
        <begin position="46"/>
        <end position="64"/>
    </location>
</feature>
<dbReference type="Pfam" id="PF00083">
    <property type="entry name" value="Sugar_tr"/>
    <property type="match status" value="1"/>
</dbReference>
<comment type="subcellular location">
    <subcellularLocation>
        <location evidence="1">Membrane</location>
        <topology evidence="1">Multi-pass membrane protein</topology>
    </subcellularLocation>
</comment>
<dbReference type="EMBL" id="KZ824274">
    <property type="protein sequence ID" value="RAL14596.1"/>
    <property type="molecule type" value="Genomic_DNA"/>
</dbReference>
<dbReference type="PROSITE" id="PS50850">
    <property type="entry name" value="MFS"/>
    <property type="match status" value="1"/>
</dbReference>
<evidence type="ECO:0000256" key="7">
    <source>
        <dbReference type="SAM" id="Phobius"/>
    </source>
</evidence>
<proteinExistence type="inferred from homology"/>
<evidence type="ECO:0000256" key="2">
    <source>
        <dbReference type="ARBA" id="ARBA00010992"/>
    </source>
</evidence>
<protein>
    <submittedName>
        <fullName evidence="9">MFS general substrate transporter</fullName>
    </submittedName>
</protein>
<dbReference type="InterPro" id="IPR003663">
    <property type="entry name" value="Sugar/inositol_transpt"/>
</dbReference>
<evidence type="ECO:0000256" key="3">
    <source>
        <dbReference type="ARBA" id="ARBA00022448"/>
    </source>
</evidence>
<dbReference type="InterPro" id="IPR005829">
    <property type="entry name" value="Sugar_transporter_CS"/>
</dbReference>
<evidence type="ECO:0000313" key="9">
    <source>
        <dbReference type="EMBL" id="RAL14596.1"/>
    </source>
</evidence>
<dbReference type="GeneID" id="37201853"/>
<dbReference type="Gene3D" id="1.20.1250.20">
    <property type="entry name" value="MFS general substrate transporter like domains"/>
    <property type="match status" value="1"/>
</dbReference>